<dbReference type="InParanoid" id="B8LU42"/>
<dbReference type="RefSeq" id="XP_002339901.1">
    <property type="nucleotide sequence ID" value="XM_002339860.1"/>
</dbReference>
<gene>
    <name evidence="2" type="ORF">TSTA_060120</name>
</gene>
<name>B8LU42_TALSN</name>
<dbReference type="VEuPathDB" id="FungiDB:TSTA_060120"/>
<dbReference type="OrthoDB" id="4224960at2759"/>
<dbReference type="GeneID" id="8108539"/>
<dbReference type="eggNOG" id="ENOG502SIM7">
    <property type="taxonomic scope" value="Eukaryota"/>
</dbReference>
<keyword evidence="3" id="KW-1185">Reference proteome</keyword>
<reference evidence="3" key="1">
    <citation type="journal article" date="2015" name="Genome Announc.">
        <title>Genome sequence of the AIDS-associated pathogen Penicillium marneffei (ATCC18224) and its near taxonomic relative Talaromyces stipitatus (ATCC10500).</title>
        <authorList>
            <person name="Nierman W.C."/>
            <person name="Fedorova-Abrams N.D."/>
            <person name="Andrianopoulos A."/>
        </authorList>
    </citation>
    <scope>NUCLEOTIDE SEQUENCE [LARGE SCALE GENOMIC DNA]</scope>
    <source>
        <strain evidence="3">ATCC 10500 / CBS 375.48 / QM 6759 / NRRL 1006</strain>
    </source>
</reference>
<proteinExistence type="predicted"/>
<dbReference type="EMBL" id="EQ962652">
    <property type="protein sequence ID" value="EED22514.1"/>
    <property type="molecule type" value="Genomic_DNA"/>
</dbReference>
<feature type="region of interest" description="Disordered" evidence="1">
    <location>
        <begin position="42"/>
        <end position="70"/>
    </location>
</feature>
<dbReference type="AlphaFoldDB" id="B8LU42"/>
<organism evidence="2 3">
    <name type="scientific">Talaromyces stipitatus (strain ATCC 10500 / CBS 375.48 / QM 6759 / NRRL 1006)</name>
    <name type="common">Penicillium stipitatum</name>
    <dbReference type="NCBI Taxonomy" id="441959"/>
    <lineage>
        <taxon>Eukaryota</taxon>
        <taxon>Fungi</taxon>
        <taxon>Dikarya</taxon>
        <taxon>Ascomycota</taxon>
        <taxon>Pezizomycotina</taxon>
        <taxon>Eurotiomycetes</taxon>
        <taxon>Eurotiomycetidae</taxon>
        <taxon>Eurotiales</taxon>
        <taxon>Trichocomaceae</taxon>
        <taxon>Talaromyces</taxon>
        <taxon>Talaromyces sect. Talaromyces</taxon>
    </lineage>
</organism>
<dbReference type="PhylomeDB" id="B8LU42"/>
<protein>
    <recommendedName>
        <fullName evidence="4">F-box domain-containing protein</fullName>
    </recommendedName>
</protein>
<evidence type="ECO:0000313" key="3">
    <source>
        <dbReference type="Proteomes" id="UP000001745"/>
    </source>
</evidence>
<sequence length="366" mass="42207">MTEIRQLLPPNIYTTLAEGSFHITVVPDRSFENPMALPSILQENDLDTPRPPSLEFSEDPDTPDGCPGTPTDFESYVEAMSIYPEEYIWDNFDVVDWPSWMDNDCTRRKDMTRNLEGLPPEIRISILSAMDLHGLESLVRASTVYHQQYLYNRKRVLRRCLEVALGSAIPEAYSAYISSTEAFAEARTFHKTRDFLMSHQSPGLSLMYGTLTKDLSLDDLIRMTKFHRMVVQPLVRCYADWALMNIIQDAETLQIKYDVWKIREPLSVAERDRIMRSLYRFELCCNLFGLGPHEINPGLSSEDTVMLVKNSFEPWQIKELFCIDCFAMSVCNDVFDIALNNALHLRYSDRRCLHVFGDKSIAKLSE</sequence>
<evidence type="ECO:0000313" key="2">
    <source>
        <dbReference type="EMBL" id="EED22514.1"/>
    </source>
</evidence>
<evidence type="ECO:0008006" key="4">
    <source>
        <dbReference type="Google" id="ProtNLM"/>
    </source>
</evidence>
<dbReference type="STRING" id="441959.B8LU42"/>
<dbReference type="Proteomes" id="UP000001745">
    <property type="component" value="Unassembled WGS sequence"/>
</dbReference>
<dbReference type="HOGENOM" id="CLU_756882_0_0_1"/>
<accession>B8LU42</accession>
<evidence type="ECO:0000256" key="1">
    <source>
        <dbReference type="SAM" id="MobiDB-lite"/>
    </source>
</evidence>